<protein>
    <submittedName>
        <fullName evidence="1">Transcriptional regulator, Rrf2 family</fullName>
    </submittedName>
</protein>
<dbReference type="GO" id="GO:0005829">
    <property type="term" value="C:cytosol"/>
    <property type="evidence" value="ECO:0007669"/>
    <property type="project" value="TreeGrafter"/>
</dbReference>
<name>C0FN14_9FIRM</name>
<comment type="caution">
    <text evidence="1">The sequence shown here is derived from an EMBL/GenBank/DDBJ whole genome shotgun (WGS) entry which is preliminary data.</text>
</comment>
<dbReference type="InterPro" id="IPR036388">
    <property type="entry name" value="WH-like_DNA-bd_sf"/>
</dbReference>
<accession>C0FN14</accession>
<dbReference type="Pfam" id="PF02082">
    <property type="entry name" value="Rrf2"/>
    <property type="match status" value="1"/>
</dbReference>
<evidence type="ECO:0000313" key="2">
    <source>
        <dbReference type="Proteomes" id="UP000003561"/>
    </source>
</evidence>
<dbReference type="Proteomes" id="UP000003561">
    <property type="component" value="Unassembled WGS sequence"/>
</dbReference>
<proteinExistence type="predicted"/>
<organism evidence="1 2">
    <name type="scientific">Roseburia inulinivorans DSM 16841</name>
    <dbReference type="NCBI Taxonomy" id="622312"/>
    <lineage>
        <taxon>Bacteria</taxon>
        <taxon>Bacillati</taxon>
        <taxon>Bacillota</taxon>
        <taxon>Clostridia</taxon>
        <taxon>Lachnospirales</taxon>
        <taxon>Lachnospiraceae</taxon>
        <taxon>Roseburia</taxon>
    </lineage>
</organism>
<dbReference type="InterPro" id="IPR000944">
    <property type="entry name" value="Tscrpt_reg_Rrf2"/>
</dbReference>
<reference evidence="1 2" key="2">
    <citation type="submission" date="2009-03" db="EMBL/GenBank/DDBJ databases">
        <title>Draft genome sequence of Roseburia inulinivorans (DSM 16841).</title>
        <authorList>
            <person name="Sudarsanam P."/>
            <person name="Ley R."/>
            <person name="Guruge J."/>
            <person name="Turnbaugh P.J."/>
            <person name="Mahowald M."/>
            <person name="Liep D."/>
            <person name="Gordon J."/>
        </authorList>
    </citation>
    <scope>NUCLEOTIDE SEQUENCE [LARGE SCALE GENOMIC DNA]</scope>
    <source>
        <strain evidence="1 2">DSM 16841</strain>
    </source>
</reference>
<dbReference type="GeneID" id="75163480"/>
<dbReference type="AlphaFoldDB" id="C0FN14"/>
<sequence>MIITRETDYALRILRALSDGHRHTMKNICEEAVVPQQFAYKIIAKLAKGGVVDSVRGSGGGCLLDCDLRELSLYRLLEIMGDDDRINACMASEYECSWEKKCRKHCEIRRKLCRIQMQLQKELDQHSVYFLIHGDGSGS</sequence>
<dbReference type="GO" id="GO:0003700">
    <property type="term" value="F:DNA-binding transcription factor activity"/>
    <property type="evidence" value="ECO:0007669"/>
    <property type="project" value="TreeGrafter"/>
</dbReference>
<gene>
    <name evidence="1" type="ORF">ROSEINA2194_00108</name>
</gene>
<dbReference type="RefSeq" id="WP_007882084.1">
    <property type="nucleotide sequence ID" value="NZ_ACFY01000003.1"/>
</dbReference>
<reference evidence="1 2" key="1">
    <citation type="submission" date="2009-02" db="EMBL/GenBank/DDBJ databases">
        <authorList>
            <person name="Fulton L."/>
            <person name="Clifton S."/>
            <person name="Fulton B."/>
            <person name="Xu J."/>
            <person name="Minx P."/>
            <person name="Pepin K.H."/>
            <person name="Johnson M."/>
            <person name="Bhonagiri V."/>
            <person name="Nash W.E."/>
            <person name="Mardis E.R."/>
            <person name="Wilson R.K."/>
        </authorList>
    </citation>
    <scope>NUCLEOTIDE SEQUENCE [LARGE SCALE GENOMIC DNA]</scope>
    <source>
        <strain evidence="1 2">DSM 16841</strain>
    </source>
</reference>
<dbReference type="PANTHER" id="PTHR33221">
    <property type="entry name" value="WINGED HELIX-TURN-HELIX TRANSCRIPTIONAL REGULATOR, RRF2 FAMILY"/>
    <property type="match status" value="1"/>
</dbReference>
<dbReference type="eggNOG" id="COG1959">
    <property type="taxonomic scope" value="Bacteria"/>
</dbReference>
<dbReference type="SUPFAM" id="SSF46785">
    <property type="entry name" value="Winged helix' DNA-binding domain"/>
    <property type="match status" value="1"/>
</dbReference>
<dbReference type="PANTHER" id="PTHR33221:SF2">
    <property type="entry name" value="TRANSCRIPTIONAL REGULATOR"/>
    <property type="match status" value="1"/>
</dbReference>
<dbReference type="Gene3D" id="1.10.10.10">
    <property type="entry name" value="Winged helix-like DNA-binding domain superfamily/Winged helix DNA-binding domain"/>
    <property type="match status" value="1"/>
</dbReference>
<dbReference type="EMBL" id="ACFY01000003">
    <property type="protein sequence ID" value="EEG96085.1"/>
    <property type="molecule type" value="Genomic_DNA"/>
</dbReference>
<dbReference type="InterPro" id="IPR036390">
    <property type="entry name" value="WH_DNA-bd_sf"/>
</dbReference>
<dbReference type="PROSITE" id="PS51197">
    <property type="entry name" value="HTH_RRF2_2"/>
    <property type="match status" value="1"/>
</dbReference>
<evidence type="ECO:0000313" key="1">
    <source>
        <dbReference type="EMBL" id="EEG96085.1"/>
    </source>
</evidence>